<sequence>MKDYKESFSMKLKILRNTYGLSLAELAKILNMNTRGSLYDWENKRSFPSMENLIFLTNFFGVSLEWLLGRSSDIYTENSVYLGEVALYTEIDDDYINGREVGECYRADFLKAIESISGKGYLDLDGLNITNYSSRIEYYVNHNDHKKNYSLPVRANLLVLLRLVPLGDLYWAHHYIVYGKYTKNKRDILDLTKRDLRSAIGIKAENYKVPGKKARERAINLVELLMTSVVNADSKMPVYDVEEAFKQL</sequence>
<evidence type="ECO:0000259" key="1">
    <source>
        <dbReference type="PROSITE" id="PS50943"/>
    </source>
</evidence>
<name>A0A2S0M636_MEGEL</name>
<dbReference type="SMART" id="SM00530">
    <property type="entry name" value="HTH_XRE"/>
    <property type="match status" value="1"/>
</dbReference>
<reference evidence="2 3" key="1">
    <citation type="journal article" date="2018" name="Genome Announc.">
        <title>Complete genomes of two Megasphaera elsdenii strains, NCIMB 702410 and ATCC 25940.</title>
        <authorList>
            <person name="Hatmaker E.A."/>
            <person name="O'Dell K."/>
            <person name="Riley L.A."/>
            <person name="Klingeman D.M."/>
            <person name="Guss A.M."/>
        </authorList>
    </citation>
    <scope>NUCLEOTIDE SEQUENCE [LARGE SCALE GENOMIC DNA]</scope>
    <source>
        <strain evidence="2 3">NCIMB702410</strain>
    </source>
</reference>
<evidence type="ECO:0000313" key="3">
    <source>
        <dbReference type="Proteomes" id="UP000238358"/>
    </source>
</evidence>
<dbReference type="GO" id="GO:0003677">
    <property type="term" value="F:DNA binding"/>
    <property type="evidence" value="ECO:0007669"/>
    <property type="project" value="InterPro"/>
</dbReference>
<evidence type="ECO:0000313" key="2">
    <source>
        <dbReference type="EMBL" id="AVO26904.1"/>
    </source>
</evidence>
<dbReference type="RefSeq" id="WP_072023484.1">
    <property type="nucleotide sequence ID" value="NZ_CP027569.1"/>
</dbReference>
<organism evidence="2 3">
    <name type="scientific">Megasphaera elsdenii</name>
    <dbReference type="NCBI Taxonomy" id="907"/>
    <lineage>
        <taxon>Bacteria</taxon>
        <taxon>Bacillati</taxon>
        <taxon>Bacillota</taxon>
        <taxon>Negativicutes</taxon>
        <taxon>Veillonellales</taxon>
        <taxon>Veillonellaceae</taxon>
        <taxon>Megasphaera</taxon>
    </lineage>
</organism>
<accession>A0A2S0M636</accession>
<gene>
    <name evidence="2" type="ORF">C6Y28_04355</name>
</gene>
<dbReference type="InterPro" id="IPR010982">
    <property type="entry name" value="Lambda_DNA-bd_dom_sf"/>
</dbReference>
<dbReference type="CDD" id="cd00093">
    <property type="entry name" value="HTH_XRE"/>
    <property type="match status" value="1"/>
</dbReference>
<dbReference type="Gene3D" id="1.10.260.40">
    <property type="entry name" value="lambda repressor-like DNA-binding domains"/>
    <property type="match status" value="1"/>
</dbReference>
<dbReference type="PROSITE" id="PS50943">
    <property type="entry name" value="HTH_CROC1"/>
    <property type="match status" value="1"/>
</dbReference>
<feature type="domain" description="HTH cro/C1-type" evidence="1">
    <location>
        <begin position="12"/>
        <end position="67"/>
    </location>
</feature>
<dbReference type="EMBL" id="CP027569">
    <property type="protein sequence ID" value="AVO26904.1"/>
    <property type="molecule type" value="Genomic_DNA"/>
</dbReference>
<dbReference type="SUPFAM" id="SSF47413">
    <property type="entry name" value="lambda repressor-like DNA-binding domains"/>
    <property type="match status" value="1"/>
</dbReference>
<protein>
    <submittedName>
        <fullName evidence="2">XRE family transcriptional regulator</fullName>
    </submittedName>
</protein>
<dbReference type="OrthoDB" id="9805856at2"/>
<dbReference type="InterPro" id="IPR001387">
    <property type="entry name" value="Cro/C1-type_HTH"/>
</dbReference>
<dbReference type="Pfam" id="PF01381">
    <property type="entry name" value="HTH_3"/>
    <property type="match status" value="1"/>
</dbReference>
<dbReference type="Proteomes" id="UP000238358">
    <property type="component" value="Chromosome"/>
</dbReference>
<proteinExistence type="predicted"/>
<dbReference type="AlphaFoldDB" id="A0A2S0M636"/>